<evidence type="ECO:0000256" key="8">
    <source>
        <dbReference type="ARBA" id="ARBA00048283"/>
    </source>
</evidence>
<dbReference type="PANTHER" id="PTHR46118:SF4">
    <property type="entry name" value="PROTEIN ABHD11"/>
    <property type="match status" value="1"/>
</dbReference>
<comment type="similarity">
    <text evidence="1">Belongs to the AB hydrolase superfamily.</text>
</comment>
<evidence type="ECO:0000256" key="1">
    <source>
        <dbReference type="ARBA" id="ARBA00008645"/>
    </source>
</evidence>
<comment type="caution">
    <text evidence="13">The sequence shown here is derived from an EMBL/GenBank/DDBJ whole genome shotgun (WGS) entry which is preliminary data.</text>
</comment>
<proteinExistence type="inferred from homology"/>
<evidence type="ECO:0000256" key="6">
    <source>
        <dbReference type="ARBA" id="ARBA00043742"/>
    </source>
</evidence>
<accession>A0A5N5SUJ3</accession>
<feature type="domain" description="AB hydrolase-1" evidence="12">
    <location>
        <begin position="17"/>
        <end position="257"/>
    </location>
</feature>
<evidence type="ECO:0000313" key="13">
    <source>
        <dbReference type="EMBL" id="KAB7497677.1"/>
    </source>
</evidence>
<evidence type="ECO:0000256" key="10">
    <source>
        <dbReference type="ARBA" id="ARBA00048513"/>
    </source>
</evidence>
<reference evidence="13 14" key="1">
    <citation type="journal article" date="2019" name="PLoS Biol.">
        <title>Sex chromosomes control vertical transmission of feminizing Wolbachia symbionts in an isopod.</title>
        <authorList>
            <person name="Becking T."/>
            <person name="Chebbi M.A."/>
            <person name="Giraud I."/>
            <person name="Moumen B."/>
            <person name="Laverre T."/>
            <person name="Caubet Y."/>
            <person name="Peccoud J."/>
            <person name="Gilbert C."/>
            <person name="Cordaux R."/>
        </authorList>
    </citation>
    <scope>NUCLEOTIDE SEQUENCE [LARGE SCALE GENOMIC DNA]</scope>
    <source>
        <strain evidence="13">ANa2</strain>
        <tissue evidence="13">Whole body excluding digestive tract and cuticle</tissue>
    </source>
</reference>
<evidence type="ECO:0000313" key="14">
    <source>
        <dbReference type="Proteomes" id="UP000326759"/>
    </source>
</evidence>
<sequence>MAYTSFKQTSPERISLPPIIIMHGLLGSKQNWKTLGKLISDKTGRTVYTVDARNHGESSHTNEFNYYILGEDILYFLEEHSIPKACLMGHSMGGRAVMTVALHNPSVIEKLFVLDISPVGTAEAISSTPIFIETMRGVTIPDNLELHEARKMVDKLLLPIISEAGIRMFLLQNLVKKEKGFTWRANLDAIAKNFTDNIAGFPPAKDGKPFHGETYFIGGALSDYLKPSDHDEIKLLFPSAKFSYIEGAGHWLHAEKPKEFLQEVTTLLH</sequence>
<dbReference type="Pfam" id="PF00561">
    <property type="entry name" value="Abhydrolase_1"/>
    <property type="match status" value="1"/>
</dbReference>
<dbReference type="OrthoDB" id="8119704at2759"/>
<keyword evidence="2" id="KW-0378">Hydrolase</keyword>
<dbReference type="InterPro" id="IPR000073">
    <property type="entry name" value="AB_hydrolase_1"/>
</dbReference>
<evidence type="ECO:0000256" key="9">
    <source>
        <dbReference type="ARBA" id="ARBA00048504"/>
    </source>
</evidence>
<evidence type="ECO:0000256" key="7">
    <source>
        <dbReference type="ARBA" id="ARBA00044064"/>
    </source>
</evidence>
<name>A0A5N5SUJ3_9CRUS</name>
<dbReference type="PANTHER" id="PTHR46118">
    <property type="entry name" value="PROTEIN ABHD11"/>
    <property type="match status" value="1"/>
</dbReference>
<comment type="catalytic activity">
    <reaction evidence="6">
        <text>a 1,3-diacyl-sn-glycerol + H2O = a 1-acyl-sn-glycerol + a fatty acid + H(+)</text>
        <dbReference type="Rhea" id="RHEA:38503"/>
        <dbReference type="ChEBI" id="CHEBI:15377"/>
        <dbReference type="ChEBI" id="CHEBI:15378"/>
        <dbReference type="ChEBI" id="CHEBI:28868"/>
        <dbReference type="ChEBI" id="CHEBI:64683"/>
        <dbReference type="ChEBI" id="CHEBI:77272"/>
    </reaction>
</comment>
<organism evidence="13 14">
    <name type="scientific">Armadillidium nasatum</name>
    <dbReference type="NCBI Taxonomy" id="96803"/>
    <lineage>
        <taxon>Eukaryota</taxon>
        <taxon>Metazoa</taxon>
        <taxon>Ecdysozoa</taxon>
        <taxon>Arthropoda</taxon>
        <taxon>Crustacea</taxon>
        <taxon>Multicrustacea</taxon>
        <taxon>Malacostraca</taxon>
        <taxon>Eumalacostraca</taxon>
        <taxon>Peracarida</taxon>
        <taxon>Isopoda</taxon>
        <taxon>Oniscidea</taxon>
        <taxon>Crinocheta</taxon>
        <taxon>Armadillidiidae</taxon>
        <taxon>Armadillidium</taxon>
    </lineage>
</organism>
<gene>
    <name evidence="13" type="primary">Abhd11</name>
    <name evidence="13" type="ORF">Anas_06091</name>
</gene>
<dbReference type="Proteomes" id="UP000326759">
    <property type="component" value="Unassembled WGS sequence"/>
</dbReference>
<dbReference type="GO" id="GO:0052689">
    <property type="term" value="F:carboxylic ester hydrolase activity"/>
    <property type="evidence" value="ECO:0007669"/>
    <property type="project" value="TreeGrafter"/>
</dbReference>
<dbReference type="AlphaFoldDB" id="A0A5N5SUJ3"/>
<evidence type="ECO:0000256" key="2">
    <source>
        <dbReference type="ARBA" id="ARBA00022801"/>
    </source>
</evidence>
<dbReference type="InterPro" id="IPR029058">
    <property type="entry name" value="AB_hydrolase_fold"/>
</dbReference>
<keyword evidence="14" id="KW-1185">Reference proteome</keyword>
<protein>
    <recommendedName>
        <fullName evidence="7">sn-1-specific diacylglycerol lipase ABHD11</fullName>
        <ecNumber evidence="3">3.1.1.116</ecNumber>
    </recommendedName>
    <alternativeName>
        <fullName evidence="4">Alpha/beta hydrolase domain-containing protein 11</fullName>
    </alternativeName>
</protein>
<evidence type="ECO:0000256" key="3">
    <source>
        <dbReference type="ARBA" id="ARBA00026104"/>
    </source>
</evidence>
<dbReference type="GO" id="GO:0005739">
    <property type="term" value="C:mitochondrion"/>
    <property type="evidence" value="ECO:0007669"/>
    <property type="project" value="TreeGrafter"/>
</dbReference>
<comment type="catalytic activity">
    <reaction evidence="5">
        <text>a 1,2-diacyl-sn-glycerol + H2O = a 2-acylglycerol + a fatty acid + H(+)</text>
        <dbReference type="Rhea" id="RHEA:33275"/>
        <dbReference type="ChEBI" id="CHEBI:15377"/>
        <dbReference type="ChEBI" id="CHEBI:15378"/>
        <dbReference type="ChEBI" id="CHEBI:17389"/>
        <dbReference type="ChEBI" id="CHEBI:17815"/>
        <dbReference type="ChEBI" id="CHEBI:28868"/>
        <dbReference type="EC" id="3.1.1.116"/>
    </reaction>
</comment>
<dbReference type="EMBL" id="SEYY01020017">
    <property type="protein sequence ID" value="KAB7497677.1"/>
    <property type="molecule type" value="Genomic_DNA"/>
</dbReference>
<evidence type="ECO:0000256" key="5">
    <source>
        <dbReference type="ARBA" id="ARBA00043667"/>
    </source>
</evidence>
<evidence type="ECO:0000259" key="12">
    <source>
        <dbReference type="Pfam" id="PF00561"/>
    </source>
</evidence>
<dbReference type="EC" id="3.1.1.116" evidence="3"/>
<comment type="catalytic activity">
    <reaction evidence="11">
        <text>1-octadecanoyl-2-(5Z,8Z,11Z,14Z-eicosatetraenoyl)-sn-glycerol + H2O = 2-(5Z,8Z,11Z,14Z-eicosatetraenoyl)-glycerol + octadecanoate + H(+)</text>
        <dbReference type="Rhea" id="RHEA:38507"/>
        <dbReference type="ChEBI" id="CHEBI:15377"/>
        <dbReference type="ChEBI" id="CHEBI:15378"/>
        <dbReference type="ChEBI" id="CHEBI:25629"/>
        <dbReference type="ChEBI" id="CHEBI:52392"/>
        <dbReference type="ChEBI" id="CHEBI:75728"/>
    </reaction>
</comment>
<dbReference type="SUPFAM" id="SSF53474">
    <property type="entry name" value="alpha/beta-Hydrolases"/>
    <property type="match status" value="1"/>
</dbReference>
<comment type="catalytic activity">
    <reaction evidence="9">
        <text>1,2-didecanoylglycerol + H2O = decanoylglycerol + decanoate + H(+)</text>
        <dbReference type="Rhea" id="RHEA:48596"/>
        <dbReference type="ChEBI" id="CHEBI:11152"/>
        <dbReference type="ChEBI" id="CHEBI:15377"/>
        <dbReference type="ChEBI" id="CHEBI:15378"/>
        <dbReference type="ChEBI" id="CHEBI:27689"/>
        <dbReference type="ChEBI" id="CHEBI:90605"/>
    </reaction>
</comment>
<evidence type="ECO:0000256" key="4">
    <source>
        <dbReference type="ARBA" id="ARBA00042703"/>
    </source>
</evidence>
<evidence type="ECO:0000256" key="11">
    <source>
        <dbReference type="ARBA" id="ARBA00048919"/>
    </source>
</evidence>
<comment type="catalytic activity">
    <reaction evidence="8">
        <text>1-octadecanoyl-2-(4Z,7Z,10Z,13Z,16Z,19Z-docosahexaenoyl)-sn-glycerol + H2O = 2-(4Z,7Z,10Z,13Z,16Z,19Z-docosahexaenoyl)-glycerol + octadecanoate + H(+)</text>
        <dbReference type="Rhea" id="RHEA:77107"/>
        <dbReference type="ChEBI" id="CHEBI:15377"/>
        <dbReference type="ChEBI" id="CHEBI:15378"/>
        <dbReference type="ChEBI" id="CHEBI:25629"/>
        <dbReference type="ChEBI" id="CHEBI:77129"/>
        <dbReference type="ChEBI" id="CHEBI:186738"/>
    </reaction>
</comment>
<dbReference type="Gene3D" id="3.40.50.1820">
    <property type="entry name" value="alpha/beta hydrolase"/>
    <property type="match status" value="1"/>
</dbReference>
<comment type="catalytic activity">
    <reaction evidence="10">
        <text>1-octadecanoyl-2-(9Z-octadecenoyl)-sn-glycerol + H2O = 2-(9Z-octadecenoyl)-glycerol + octadecanoate + H(+)</text>
        <dbReference type="Rhea" id="RHEA:77103"/>
        <dbReference type="ChEBI" id="CHEBI:15377"/>
        <dbReference type="ChEBI" id="CHEBI:15378"/>
        <dbReference type="ChEBI" id="CHEBI:25629"/>
        <dbReference type="ChEBI" id="CHEBI:73990"/>
        <dbReference type="ChEBI" id="CHEBI:75468"/>
    </reaction>
</comment>